<evidence type="ECO:0000313" key="4">
    <source>
        <dbReference type="Proteomes" id="UP001530315"/>
    </source>
</evidence>
<accession>A0ABD3N3X0</accession>
<keyword evidence="4" id="KW-1185">Reference proteome</keyword>
<gene>
    <name evidence="3" type="ORF">ACHAW5_008821</name>
</gene>
<dbReference type="EMBL" id="JALLAZ020001669">
    <property type="protein sequence ID" value="KAL3768906.1"/>
    <property type="molecule type" value="Genomic_DNA"/>
</dbReference>
<dbReference type="PROSITE" id="PS50102">
    <property type="entry name" value="RRM"/>
    <property type="match status" value="1"/>
</dbReference>
<organism evidence="3 4">
    <name type="scientific">Stephanodiscus triporus</name>
    <dbReference type="NCBI Taxonomy" id="2934178"/>
    <lineage>
        <taxon>Eukaryota</taxon>
        <taxon>Sar</taxon>
        <taxon>Stramenopiles</taxon>
        <taxon>Ochrophyta</taxon>
        <taxon>Bacillariophyta</taxon>
        <taxon>Coscinodiscophyceae</taxon>
        <taxon>Thalassiosirophycidae</taxon>
        <taxon>Stephanodiscales</taxon>
        <taxon>Stephanodiscaceae</taxon>
        <taxon>Stephanodiscus</taxon>
    </lineage>
</organism>
<dbReference type="InterPro" id="IPR012677">
    <property type="entry name" value="Nucleotide-bd_a/b_plait_sf"/>
</dbReference>
<dbReference type="SUPFAM" id="SSF54928">
    <property type="entry name" value="RNA-binding domain, RBD"/>
    <property type="match status" value="1"/>
</dbReference>
<comment type="caution">
    <text evidence="3">The sequence shown here is derived from an EMBL/GenBank/DDBJ whole genome shotgun (WGS) entry which is preliminary data.</text>
</comment>
<feature type="domain" description="RRM" evidence="2">
    <location>
        <begin position="347"/>
        <end position="430"/>
    </location>
</feature>
<reference evidence="3 4" key="1">
    <citation type="submission" date="2024-10" db="EMBL/GenBank/DDBJ databases">
        <title>Updated reference genomes for cyclostephanoid diatoms.</title>
        <authorList>
            <person name="Roberts W.R."/>
            <person name="Alverson A.J."/>
        </authorList>
    </citation>
    <scope>NUCLEOTIDE SEQUENCE [LARGE SCALE GENOMIC DNA]</scope>
    <source>
        <strain evidence="3 4">AJA276-08</strain>
    </source>
</reference>
<dbReference type="InterPro" id="IPR000504">
    <property type="entry name" value="RRM_dom"/>
</dbReference>
<protein>
    <recommendedName>
        <fullName evidence="2">RRM domain-containing protein</fullName>
    </recommendedName>
</protein>
<sequence length="430" mass="46205">MAARERQQSTCSEGSNLASDIVAQSGLFIDPTTIDYSTIIELNDAEAGYIMTTTEAGDGGGMPNPELMMSGIMTQQQSPGGDAMMGNEMMMFAPSDAGTTNEVFASEIMIQTGLLVDPTTIDYSTTTAVLAAEEEVLDVDGGERDIDTSEELVSATAGGPLPTIEEQPESLSGTITSETFLGAVNLMAIRSESFSTNEESLEDDEHLLFSPLGLAPNNEFTLHNRTQTLLEILRAEVSSAVDGVDSMISSAIARISSDIGDGTVSPPPLDWIGGEDLGSIEACCLCHAFTWDRKKDATSGQSFFEDLLNKVVLLVHHGLLEPYDCARILHGCASIVRLTLIKELPNTTIVVQGLLKTNDVAQGHHLLVTAFEPFGEIVDASIAPKNRGFGFVRFLQSDSVDAVERTEKYQEIEIQDVAVSIKTLLTRKAR</sequence>
<name>A0ABD3N3X0_9STRA</name>
<dbReference type="InterPro" id="IPR035979">
    <property type="entry name" value="RBD_domain_sf"/>
</dbReference>
<dbReference type="AlphaFoldDB" id="A0ABD3N3X0"/>
<dbReference type="Gene3D" id="3.30.70.330">
    <property type="match status" value="1"/>
</dbReference>
<evidence type="ECO:0000256" key="1">
    <source>
        <dbReference type="PROSITE-ProRule" id="PRU00176"/>
    </source>
</evidence>
<dbReference type="Proteomes" id="UP001530315">
    <property type="component" value="Unassembled WGS sequence"/>
</dbReference>
<dbReference type="Pfam" id="PF00076">
    <property type="entry name" value="RRM_1"/>
    <property type="match status" value="1"/>
</dbReference>
<keyword evidence="1" id="KW-0694">RNA-binding</keyword>
<proteinExistence type="predicted"/>
<dbReference type="GO" id="GO:0003723">
    <property type="term" value="F:RNA binding"/>
    <property type="evidence" value="ECO:0007669"/>
    <property type="project" value="UniProtKB-UniRule"/>
</dbReference>
<evidence type="ECO:0000313" key="3">
    <source>
        <dbReference type="EMBL" id="KAL3768906.1"/>
    </source>
</evidence>
<evidence type="ECO:0000259" key="2">
    <source>
        <dbReference type="PROSITE" id="PS50102"/>
    </source>
</evidence>